<proteinExistence type="predicted"/>
<dbReference type="Proteomes" id="UP001500353">
    <property type="component" value="Unassembled WGS sequence"/>
</dbReference>
<reference evidence="2" key="1">
    <citation type="journal article" date="2019" name="Int. J. Syst. Evol. Microbiol.">
        <title>The Global Catalogue of Microorganisms (GCM) 10K type strain sequencing project: providing services to taxonomists for standard genome sequencing and annotation.</title>
        <authorList>
            <consortium name="The Broad Institute Genomics Platform"/>
            <consortium name="The Broad Institute Genome Sequencing Center for Infectious Disease"/>
            <person name="Wu L."/>
            <person name="Ma J."/>
        </authorList>
    </citation>
    <scope>NUCLEOTIDE SEQUENCE [LARGE SCALE GENOMIC DNA]</scope>
    <source>
        <strain evidence="2">JCM 18019</strain>
    </source>
</reference>
<name>A0ABP9M3U9_9FLAO</name>
<accession>A0ABP9M3U9</accession>
<comment type="caution">
    <text evidence="1">The sequence shown here is derived from an EMBL/GenBank/DDBJ whole genome shotgun (WGS) entry which is preliminary data.</text>
</comment>
<evidence type="ECO:0000313" key="1">
    <source>
        <dbReference type="EMBL" id="GAA5088368.1"/>
    </source>
</evidence>
<protein>
    <submittedName>
        <fullName evidence="1">Uncharacterized protein</fullName>
    </submittedName>
</protein>
<gene>
    <name evidence="1" type="ORF">GCM10023210_11940</name>
</gene>
<dbReference type="EMBL" id="BAABHX010000002">
    <property type="protein sequence ID" value="GAA5088368.1"/>
    <property type="molecule type" value="Genomic_DNA"/>
</dbReference>
<evidence type="ECO:0000313" key="2">
    <source>
        <dbReference type="Proteomes" id="UP001500353"/>
    </source>
</evidence>
<keyword evidence="2" id="KW-1185">Reference proteome</keyword>
<organism evidence="1 2">
    <name type="scientific">Chryseobacterium ginsengisoli</name>
    <dbReference type="NCBI Taxonomy" id="363853"/>
    <lineage>
        <taxon>Bacteria</taxon>
        <taxon>Pseudomonadati</taxon>
        <taxon>Bacteroidota</taxon>
        <taxon>Flavobacteriia</taxon>
        <taxon>Flavobacteriales</taxon>
        <taxon>Weeksellaceae</taxon>
        <taxon>Chryseobacterium group</taxon>
        <taxon>Chryseobacterium</taxon>
    </lineage>
</organism>
<sequence>MRFQTTLNSNIFFIFIKTISQMKILFPILLISVSLSAQEKEKKQVFSRMNTTKMQKLDLTDYKMLNSMTP</sequence>